<protein>
    <submittedName>
        <fullName evidence="3">Putative lysozyme</fullName>
    </submittedName>
</protein>
<dbReference type="PANTHER" id="PTHR37406">
    <property type="entry name" value="T4-TYPE LYSOZYME 1-RELATED"/>
    <property type="match status" value="1"/>
</dbReference>
<organism evidence="3">
    <name type="scientific">viral metagenome</name>
    <dbReference type="NCBI Taxonomy" id="1070528"/>
    <lineage>
        <taxon>unclassified sequences</taxon>
        <taxon>metagenomes</taxon>
        <taxon>organismal metagenomes</taxon>
    </lineage>
</organism>
<accession>A0A6M3Y0X3</accession>
<dbReference type="GO" id="GO:0031640">
    <property type="term" value="P:killing of cells of another organism"/>
    <property type="evidence" value="ECO:0007669"/>
    <property type="project" value="UniProtKB-KW"/>
</dbReference>
<dbReference type="InterPro" id="IPR023347">
    <property type="entry name" value="Lysozyme_dom_sf"/>
</dbReference>
<dbReference type="Pfam" id="PF00959">
    <property type="entry name" value="Phage_lysozyme"/>
    <property type="match status" value="1"/>
</dbReference>
<keyword evidence="1" id="KW-0929">Antimicrobial</keyword>
<dbReference type="InterPro" id="IPR052619">
    <property type="entry name" value="Phage_lysozyme-like"/>
</dbReference>
<dbReference type="InterPro" id="IPR023346">
    <property type="entry name" value="Lysozyme-like_dom_sf"/>
</dbReference>
<dbReference type="GO" id="GO:0009253">
    <property type="term" value="P:peptidoglycan catabolic process"/>
    <property type="evidence" value="ECO:0007669"/>
    <property type="project" value="InterPro"/>
</dbReference>
<evidence type="ECO:0000313" key="3">
    <source>
        <dbReference type="EMBL" id="QJI02136.1"/>
    </source>
</evidence>
<dbReference type="GO" id="GO:0016998">
    <property type="term" value="P:cell wall macromolecule catabolic process"/>
    <property type="evidence" value="ECO:0007669"/>
    <property type="project" value="InterPro"/>
</dbReference>
<dbReference type="GO" id="GO:0042742">
    <property type="term" value="P:defense response to bacterium"/>
    <property type="evidence" value="ECO:0007669"/>
    <property type="project" value="UniProtKB-KW"/>
</dbReference>
<evidence type="ECO:0000256" key="2">
    <source>
        <dbReference type="ARBA" id="ARBA00022638"/>
    </source>
</evidence>
<dbReference type="AlphaFoldDB" id="A0A6M3Y0X3"/>
<keyword evidence="2" id="KW-0081">Bacteriolytic enzyme</keyword>
<dbReference type="Gene3D" id="1.10.530.40">
    <property type="match status" value="1"/>
</dbReference>
<reference evidence="3" key="1">
    <citation type="submission" date="2020-03" db="EMBL/GenBank/DDBJ databases">
        <title>The deep terrestrial virosphere.</title>
        <authorList>
            <person name="Holmfeldt K."/>
            <person name="Nilsson E."/>
            <person name="Simone D."/>
            <person name="Lopez-Fernandez M."/>
            <person name="Wu X."/>
            <person name="de Brujin I."/>
            <person name="Lundin D."/>
            <person name="Andersson A."/>
            <person name="Bertilsson S."/>
            <person name="Dopson M."/>
        </authorList>
    </citation>
    <scope>NUCLEOTIDE SEQUENCE</scope>
    <source>
        <strain evidence="3">TM448B02946</strain>
    </source>
</reference>
<dbReference type="EMBL" id="MT144977">
    <property type="protein sequence ID" value="QJI02136.1"/>
    <property type="molecule type" value="Genomic_DNA"/>
</dbReference>
<sequence length="141" mass="15882">MTLEDAADMIKRHEGLRGRVYLDTEGVPTGGWGHAFHVGSELPFDVCLKLFNHDFGVALSDAEFIKEKFSLDLDGVREGVLIDMAFQLGRAKLMEFKNMIAALIVEDYDEAAKQILNSKAARQCPSRYKELAVLMRRGEIY</sequence>
<dbReference type="GO" id="GO:0003796">
    <property type="term" value="F:lysozyme activity"/>
    <property type="evidence" value="ECO:0007669"/>
    <property type="project" value="InterPro"/>
</dbReference>
<dbReference type="SUPFAM" id="SSF53955">
    <property type="entry name" value="Lysozyme-like"/>
    <property type="match status" value="1"/>
</dbReference>
<evidence type="ECO:0000256" key="1">
    <source>
        <dbReference type="ARBA" id="ARBA00022529"/>
    </source>
</evidence>
<dbReference type="InterPro" id="IPR002196">
    <property type="entry name" value="Glyco_hydro_24"/>
</dbReference>
<gene>
    <name evidence="3" type="ORF">TM448B02946_0003</name>
</gene>
<dbReference type="PANTHER" id="PTHR37406:SF1">
    <property type="entry name" value="T4-TYPE LYSOZYME 1-RELATED"/>
    <property type="match status" value="1"/>
</dbReference>
<proteinExistence type="predicted"/>
<name>A0A6M3Y0X3_9ZZZZ</name>